<dbReference type="Pfam" id="PF01352">
    <property type="entry name" value="KRAB"/>
    <property type="match status" value="1"/>
</dbReference>
<dbReference type="GO" id="GO:0005634">
    <property type="term" value="C:nucleus"/>
    <property type="evidence" value="ECO:0007669"/>
    <property type="project" value="UniProtKB-SubCell"/>
</dbReference>
<comment type="caution">
    <text evidence="11">The sequence shown here is derived from an EMBL/GenBank/DDBJ whole genome shotgun (WGS) entry which is preliminary data.</text>
</comment>
<evidence type="ECO:0008006" key="13">
    <source>
        <dbReference type="Google" id="ProtNLM"/>
    </source>
</evidence>
<dbReference type="Gene3D" id="6.10.140.140">
    <property type="match status" value="1"/>
</dbReference>
<sequence length="451" mass="49632">MGGAFRTGPGGSGSGSVRRRSLLTVSAWWDVVARGATGLLFEEQVSELLEEYQKMNKSQIDQEGAVQGSVSFDDVTVNFSRDEWLCLSSTQRILYRDVTLENYSHLVFVGYCLTKPDVILRLEQGENPWTLEGEHPGQAYPKAQKLSDLVKRSQENPDEHLCCASLLHNTLSKKRENISGNTLNLDTNPVSSGKTPCENDSRGVSEKCISESSVTDKKDSSRNSSALTEHGKLPLDCEQGNSQTEQKSDACNHGEESLGGNEGLTEQQEVQAVGPPLEDNDGGEAAPEQAATTSPQTAEAGEKPCDHEEPTGSTSAMSVPDIPQECQMRTDCSEVNGCEKSVVCEDQQVNMEEKTQEASENEGASKKPHLTQAPGTCTGENTFECSHCKKSFRQESQLTNHQRTHTQEKPHKSSKRGKTFQKSQLTDSKRTNRRQKRREHKARGKAPVKMQ</sequence>
<proteinExistence type="predicted"/>
<keyword evidence="12" id="KW-1185">Reference proteome</keyword>
<dbReference type="Proteomes" id="UP000335636">
    <property type="component" value="Unassembled WGS sequence"/>
</dbReference>
<evidence type="ECO:0000256" key="1">
    <source>
        <dbReference type="ARBA" id="ARBA00004123"/>
    </source>
</evidence>
<keyword evidence="2" id="KW-0479">Metal-binding</keyword>
<gene>
    <name evidence="11" type="ORF">MONAX_5E042395</name>
</gene>
<dbReference type="InterPro" id="IPR036051">
    <property type="entry name" value="KRAB_dom_sf"/>
</dbReference>
<dbReference type="EMBL" id="CABDUW010000946">
    <property type="protein sequence ID" value="VTJ77192.1"/>
    <property type="molecule type" value="Genomic_DNA"/>
</dbReference>
<keyword evidence="5" id="KW-0862">Zinc</keyword>
<dbReference type="PROSITE" id="PS50157">
    <property type="entry name" value="ZINC_FINGER_C2H2_2"/>
    <property type="match status" value="1"/>
</dbReference>
<evidence type="ECO:0000256" key="7">
    <source>
        <dbReference type="PROSITE-ProRule" id="PRU00042"/>
    </source>
</evidence>
<feature type="domain" description="C2H2-type" evidence="9">
    <location>
        <begin position="383"/>
        <end position="410"/>
    </location>
</feature>
<feature type="region of interest" description="Disordered" evidence="8">
    <location>
        <begin position="274"/>
        <end position="322"/>
    </location>
</feature>
<keyword evidence="6" id="KW-0539">Nucleus</keyword>
<keyword evidence="4 7" id="KW-0863">Zinc-finger</keyword>
<dbReference type="PANTHER" id="PTHR23232:SF131">
    <property type="entry name" value="KRAB DOMAIN-CONTAINING PROTEIN"/>
    <property type="match status" value="1"/>
</dbReference>
<dbReference type="CDD" id="cd07765">
    <property type="entry name" value="KRAB_A-box"/>
    <property type="match status" value="1"/>
</dbReference>
<feature type="compositionally biased region" description="Basic and acidic residues" evidence="8">
    <location>
        <begin position="246"/>
        <end position="256"/>
    </location>
</feature>
<name>A0A5E4C8J8_MARMO</name>
<dbReference type="GO" id="GO:0008270">
    <property type="term" value="F:zinc ion binding"/>
    <property type="evidence" value="ECO:0007669"/>
    <property type="project" value="UniProtKB-KW"/>
</dbReference>
<dbReference type="SMART" id="SM00349">
    <property type="entry name" value="KRAB"/>
    <property type="match status" value="1"/>
</dbReference>
<feature type="region of interest" description="Disordered" evidence="8">
    <location>
        <begin position="346"/>
        <end position="379"/>
    </location>
</feature>
<feature type="region of interest" description="Disordered" evidence="8">
    <location>
        <begin position="180"/>
        <end position="261"/>
    </location>
</feature>
<evidence type="ECO:0000256" key="4">
    <source>
        <dbReference type="ARBA" id="ARBA00022771"/>
    </source>
</evidence>
<evidence type="ECO:0000313" key="11">
    <source>
        <dbReference type="EMBL" id="VTJ77192.1"/>
    </source>
</evidence>
<evidence type="ECO:0000256" key="6">
    <source>
        <dbReference type="ARBA" id="ARBA00023242"/>
    </source>
</evidence>
<evidence type="ECO:0000259" key="9">
    <source>
        <dbReference type="PROSITE" id="PS50157"/>
    </source>
</evidence>
<dbReference type="InterPro" id="IPR013087">
    <property type="entry name" value="Znf_C2H2_type"/>
</dbReference>
<dbReference type="Gene3D" id="3.30.160.60">
    <property type="entry name" value="Classic Zinc Finger"/>
    <property type="match status" value="1"/>
</dbReference>
<evidence type="ECO:0000259" key="10">
    <source>
        <dbReference type="PROSITE" id="PS50805"/>
    </source>
</evidence>
<evidence type="ECO:0000256" key="3">
    <source>
        <dbReference type="ARBA" id="ARBA00022737"/>
    </source>
</evidence>
<feature type="compositionally biased region" description="Basic and acidic residues" evidence="8">
    <location>
        <begin position="300"/>
        <end position="310"/>
    </location>
</feature>
<dbReference type="GO" id="GO:0006355">
    <property type="term" value="P:regulation of DNA-templated transcription"/>
    <property type="evidence" value="ECO:0007669"/>
    <property type="project" value="InterPro"/>
</dbReference>
<protein>
    <recommendedName>
        <fullName evidence="13">C2H2-type domain-containing protein</fullName>
    </recommendedName>
</protein>
<evidence type="ECO:0000256" key="5">
    <source>
        <dbReference type="ARBA" id="ARBA00022833"/>
    </source>
</evidence>
<comment type="subcellular location">
    <subcellularLocation>
        <location evidence="1">Nucleus</location>
    </subcellularLocation>
</comment>
<keyword evidence="3" id="KW-0677">Repeat</keyword>
<evidence type="ECO:0000256" key="2">
    <source>
        <dbReference type="ARBA" id="ARBA00022723"/>
    </source>
</evidence>
<dbReference type="Pfam" id="PF00096">
    <property type="entry name" value="zf-C2H2"/>
    <property type="match status" value="1"/>
</dbReference>
<evidence type="ECO:0000313" key="12">
    <source>
        <dbReference type="Proteomes" id="UP000335636"/>
    </source>
</evidence>
<dbReference type="InterPro" id="IPR036236">
    <property type="entry name" value="Znf_C2H2_sf"/>
</dbReference>
<dbReference type="SUPFAM" id="SSF109640">
    <property type="entry name" value="KRAB domain (Kruppel-associated box)"/>
    <property type="match status" value="1"/>
</dbReference>
<feature type="domain" description="KRAB" evidence="10">
    <location>
        <begin position="70"/>
        <end position="141"/>
    </location>
</feature>
<dbReference type="PROSITE" id="PS00028">
    <property type="entry name" value="ZINC_FINGER_C2H2_1"/>
    <property type="match status" value="1"/>
</dbReference>
<dbReference type="PROSITE" id="PS50805">
    <property type="entry name" value="KRAB"/>
    <property type="match status" value="1"/>
</dbReference>
<evidence type="ECO:0000256" key="8">
    <source>
        <dbReference type="SAM" id="MobiDB-lite"/>
    </source>
</evidence>
<feature type="compositionally biased region" description="Basic residues" evidence="8">
    <location>
        <begin position="431"/>
        <end position="451"/>
    </location>
</feature>
<reference evidence="11" key="1">
    <citation type="submission" date="2019-04" db="EMBL/GenBank/DDBJ databases">
        <authorList>
            <person name="Alioto T."/>
            <person name="Alioto T."/>
        </authorList>
    </citation>
    <scope>NUCLEOTIDE SEQUENCE [LARGE SCALE GENOMIC DNA]</scope>
</reference>
<dbReference type="SMART" id="SM00355">
    <property type="entry name" value="ZnF_C2H2"/>
    <property type="match status" value="1"/>
</dbReference>
<organism evidence="11 12">
    <name type="scientific">Marmota monax</name>
    <name type="common">Woodchuck</name>
    <dbReference type="NCBI Taxonomy" id="9995"/>
    <lineage>
        <taxon>Eukaryota</taxon>
        <taxon>Metazoa</taxon>
        <taxon>Chordata</taxon>
        <taxon>Craniata</taxon>
        <taxon>Vertebrata</taxon>
        <taxon>Euteleostomi</taxon>
        <taxon>Mammalia</taxon>
        <taxon>Eutheria</taxon>
        <taxon>Euarchontoglires</taxon>
        <taxon>Glires</taxon>
        <taxon>Rodentia</taxon>
        <taxon>Sciuromorpha</taxon>
        <taxon>Sciuridae</taxon>
        <taxon>Xerinae</taxon>
        <taxon>Marmotini</taxon>
        <taxon>Marmota</taxon>
    </lineage>
</organism>
<feature type="compositionally biased region" description="Basic and acidic residues" evidence="8">
    <location>
        <begin position="197"/>
        <end position="221"/>
    </location>
</feature>
<accession>A0A5E4C8J8</accession>
<dbReference type="SUPFAM" id="SSF57667">
    <property type="entry name" value="beta-beta-alpha zinc fingers"/>
    <property type="match status" value="1"/>
</dbReference>
<dbReference type="InterPro" id="IPR001909">
    <property type="entry name" value="KRAB"/>
</dbReference>
<dbReference type="FunFam" id="3.30.160.60:FF:000870">
    <property type="entry name" value="zinc finger protein 197 isoform X1"/>
    <property type="match status" value="1"/>
</dbReference>
<feature type="region of interest" description="Disordered" evidence="8">
    <location>
        <begin position="395"/>
        <end position="451"/>
    </location>
</feature>
<dbReference type="AlphaFoldDB" id="A0A5E4C8J8"/>
<dbReference type="InterPro" id="IPR050169">
    <property type="entry name" value="Krueppel_C2H2_ZnF"/>
</dbReference>
<feature type="compositionally biased region" description="Polar residues" evidence="8">
    <location>
        <begin position="180"/>
        <end position="194"/>
    </location>
</feature>
<dbReference type="PANTHER" id="PTHR23232">
    <property type="entry name" value="KRAB DOMAIN C2H2 ZINC FINGER"/>
    <property type="match status" value="1"/>
</dbReference>